<dbReference type="Pfam" id="PF00795">
    <property type="entry name" value="CN_hydrolase"/>
    <property type="match status" value="1"/>
</dbReference>
<dbReference type="PROSITE" id="PS51186">
    <property type="entry name" value="GNAT"/>
    <property type="match status" value="1"/>
</dbReference>
<reference evidence="3 4" key="1">
    <citation type="submission" date="2016-10" db="EMBL/GenBank/DDBJ databases">
        <authorList>
            <person name="de Groot N.N."/>
        </authorList>
    </citation>
    <scope>NUCLEOTIDE SEQUENCE [LARGE SCALE GENOMIC DNA]</scope>
    <source>
        <strain>GEY</strain>
        <strain evidence="4">DSM 9560</strain>
    </source>
</reference>
<feature type="domain" description="CN hydrolase" evidence="1">
    <location>
        <begin position="240"/>
        <end position="495"/>
    </location>
</feature>
<dbReference type="CDD" id="cd04301">
    <property type="entry name" value="NAT_SF"/>
    <property type="match status" value="1"/>
</dbReference>
<dbReference type="Proteomes" id="UP000199513">
    <property type="component" value="Unassembled WGS sequence"/>
</dbReference>
<sequence length="525" mass="60130">MIIKERPIAQSFGMPDDEASEHRLLLRNIRIEDYPDMIEIMKQVYSNIGESVWSYEDIINLLRIFPEGQICIEDKGKVAACALCLIVDYKKYGDNHTYQQITGNYKFTTHDPNGDVLYGIDLFVHPAYQGMRLGRRLYDARKEMCENLNLKSIVAGGRIPGYAKYADKISPRAYIDLVKKKDIYDPILSFQLSNDFHVKKVLTNYLPSDSESMAYATLLEWNNIYYQEKEKLIGGEKSVVRLGVVQLQLRNVPSMEAWLNNVEFFIDAVSDYKADFILFPELFNAPLIGQFNEENAAMAMRKLAGYTDELRQRFIDYAISYNINIIAGSMPLYRDDNLYNVSFLCRRDGTWDTQYKLHITPDEKNYWGVTGGNKLKVFDTDVGKVGILICYDVEFPELARLLADKEIKILFVPFMTDTQNGFHRVHHCAKARAIENECYVAIAGSVGNLPRVTNIDLQYAQSAVYSPSDFSFPNNAVIAEATPNTEVAIIADVDLSLLKELNVKGSVRNLKDRRTDLYDLRWIKK</sequence>
<dbReference type="InterPro" id="IPR003010">
    <property type="entry name" value="C-N_Hydrolase"/>
</dbReference>
<dbReference type="EMBL" id="FONY01000031">
    <property type="protein sequence ID" value="SFF40121.1"/>
    <property type="molecule type" value="Genomic_DNA"/>
</dbReference>
<gene>
    <name evidence="3" type="ORF">SAMN04488541_103117</name>
</gene>
<dbReference type="InterPro" id="IPR036526">
    <property type="entry name" value="C-N_Hydrolase_sf"/>
</dbReference>
<dbReference type="Gene3D" id="3.40.630.30">
    <property type="match status" value="1"/>
</dbReference>
<evidence type="ECO:0000259" key="1">
    <source>
        <dbReference type="PROSITE" id="PS50263"/>
    </source>
</evidence>
<dbReference type="Gene3D" id="3.60.110.10">
    <property type="entry name" value="Carbon-nitrogen hydrolase"/>
    <property type="match status" value="1"/>
</dbReference>
<dbReference type="CDD" id="cd07574">
    <property type="entry name" value="nitrilase_Rim1_like"/>
    <property type="match status" value="1"/>
</dbReference>
<keyword evidence="3" id="KW-0378">Hydrolase</keyword>
<keyword evidence="4" id="KW-1185">Reference proteome</keyword>
<proteinExistence type="predicted"/>
<dbReference type="AlphaFoldDB" id="A0A1I2IHW2"/>
<dbReference type="STRING" id="1003.SAMN04488541_103117"/>
<dbReference type="PANTHER" id="PTHR23088:SF50">
    <property type="entry name" value="HYDROLASE YHCX"/>
    <property type="match status" value="1"/>
</dbReference>
<dbReference type="PANTHER" id="PTHR23088">
    <property type="entry name" value="NITRILASE-RELATED"/>
    <property type="match status" value="1"/>
</dbReference>
<dbReference type="GO" id="GO:0016747">
    <property type="term" value="F:acyltransferase activity, transferring groups other than amino-acyl groups"/>
    <property type="evidence" value="ECO:0007669"/>
    <property type="project" value="InterPro"/>
</dbReference>
<dbReference type="InterPro" id="IPR016181">
    <property type="entry name" value="Acyl_CoA_acyltransferase"/>
</dbReference>
<dbReference type="SUPFAM" id="SSF55729">
    <property type="entry name" value="Acyl-CoA N-acyltransferases (Nat)"/>
    <property type="match status" value="1"/>
</dbReference>
<name>A0A1I2IHW2_9BACT</name>
<evidence type="ECO:0000313" key="3">
    <source>
        <dbReference type="EMBL" id="SFF40121.1"/>
    </source>
</evidence>
<protein>
    <submittedName>
        <fullName evidence="3">Predicted amidohydrolase</fullName>
    </submittedName>
</protein>
<dbReference type="PROSITE" id="PS50263">
    <property type="entry name" value="CN_HYDROLASE"/>
    <property type="match status" value="1"/>
</dbReference>
<evidence type="ECO:0000313" key="4">
    <source>
        <dbReference type="Proteomes" id="UP000199513"/>
    </source>
</evidence>
<dbReference type="InterPro" id="IPR000182">
    <property type="entry name" value="GNAT_dom"/>
</dbReference>
<dbReference type="RefSeq" id="WP_245764085.1">
    <property type="nucleotide sequence ID" value="NZ_FONY01000031.1"/>
</dbReference>
<feature type="domain" description="N-acetyltransferase" evidence="2">
    <location>
        <begin position="24"/>
        <end position="184"/>
    </location>
</feature>
<dbReference type="GO" id="GO:0016787">
    <property type="term" value="F:hydrolase activity"/>
    <property type="evidence" value="ECO:0007669"/>
    <property type="project" value="UniProtKB-KW"/>
</dbReference>
<dbReference type="Pfam" id="PF00583">
    <property type="entry name" value="Acetyltransf_1"/>
    <property type="match status" value="1"/>
</dbReference>
<evidence type="ECO:0000259" key="2">
    <source>
        <dbReference type="PROSITE" id="PS51186"/>
    </source>
</evidence>
<dbReference type="SUPFAM" id="SSF56317">
    <property type="entry name" value="Carbon-nitrogen hydrolase"/>
    <property type="match status" value="1"/>
</dbReference>
<accession>A0A1I2IHW2</accession>
<organism evidence="3 4">
    <name type="scientific">Thermoflexibacter ruber</name>
    <dbReference type="NCBI Taxonomy" id="1003"/>
    <lineage>
        <taxon>Bacteria</taxon>
        <taxon>Pseudomonadati</taxon>
        <taxon>Bacteroidota</taxon>
        <taxon>Cytophagia</taxon>
        <taxon>Cytophagales</taxon>
        <taxon>Thermoflexibacteraceae</taxon>
        <taxon>Thermoflexibacter</taxon>
    </lineage>
</organism>